<evidence type="ECO:0000313" key="2">
    <source>
        <dbReference type="EMBL" id="QCW82402.1"/>
    </source>
</evidence>
<feature type="region of interest" description="Disordered" evidence="1">
    <location>
        <begin position="1"/>
        <end position="23"/>
    </location>
</feature>
<dbReference type="EMBL" id="CP035467">
    <property type="protein sequence ID" value="QCW82402.1"/>
    <property type="molecule type" value="Genomic_DNA"/>
</dbReference>
<dbReference type="Proteomes" id="UP000305881">
    <property type="component" value="Chromosome"/>
</dbReference>
<proteinExistence type="predicted"/>
<accession>A0A4P9UM81</accession>
<dbReference type="KEGG" id="mbur:EQU24_09230"/>
<reference evidence="3" key="1">
    <citation type="journal article" date="2019" name="J. Bacteriol.">
        <title>A Mutagenic Screen Identifies a TonB-Dependent Receptor Required for the Lanthanide Metal Switch in the Type I Methanotroph 'Methylotuvimicrobium buryatense' 5GB1C.</title>
        <authorList>
            <person name="Groom J.D."/>
            <person name="Ford S.M."/>
            <person name="Pesesky M.W."/>
            <person name="Lidstrom M.E."/>
        </authorList>
    </citation>
    <scope>NUCLEOTIDE SEQUENCE [LARGE SCALE GENOMIC DNA]</scope>
    <source>
        <strain evidence="3">5GB1C</strain>
    </source>
</reference>
<protein>
    <submittedName>
        <fullName evidence="2">Uncharacterized protein</fullName>
    </submittedName>
</protein>
<dbReference type="AlphaFoldDB" id="A0A4P9UM81"/>
<evidence type="ECO:0000256" key="1">
    <source>
        <dbReference type="SAM" id="MobiDB-lite"/>
    </source>
</evidence>
<sequence>MSEPKLSFPNELTENDNEPEWSGGVYSRLKKEPQMNWDKNPVDITGFLKKEPSTSAVEAKSVDWKEYAVPEMNEKEKLLNELLLEKDKTIAAKDEIIDLQRKLIEQLLKDR</sequence>
<dbReference type="RefSeq" id="WP_017839775.1">
    <property type="nucleotide sequence ID" value="NZ_CP035467.1"/>
</dbReference>
<evidence type="ECO:0000313" key="3">
    <source>
        <dbReference type="Proteomes" id="UP000305881"/>
    </source>
</evidence>
<keyword evidence="3" id="KW-1185">Reference proteome</keyword>
<gene>
    <name evidence="2" type="ORF">EQU24_09230</name>
</gene>
<name>A0A4P9UM81_METBY</name>
<organism evidence="2 3">
    <name type="scientific">Methylotuvimicrobium buryatense</name>
    <name type="common">Methylomicrobium buryatense</name>
    <dbReference type="NCBI Taxonomy" id="95641"/>
    <lineage>
        <taxon>Bacteria</taxon>
        <taxon>Pseudomonadati</taxon>
        <taxon>Pseudomonadota</taxon>
        <taxon>Gammaproteobacteria</taxon>
        <taxon>Methylococcales</taxon>
        <taxon>Methylococcaceae</taxon>
        <taxon>Methylotuvimicrobium</taxon>
    </lineage>
</organism>
<dbReference type="OrthoDB" id="5570583at2"/>